<feature type="transmembrane region" description="Helical" evidence="1">
    <location>
        <begin position="269"/>
        <end position="296"/>
    </location>
</feature>
<feature type="transmembrane region" description="Helical" evidence="1">
    <location>
        <begin position="226"/>
        <end position="249"/>
    </location>
</feature>
<dbReference type="RefSeq" id="WP_295577996.1">
    <property type="nucleotide sequence ID" value="NZ_FLQR01000012.1"/>
</dbReference>
<keyword evidence="1" id="KW-1133">Transmembrane helix</keyword>
<name>A0A1Y5PBQ6_9MICO</name>
<accession>A0A1Y5PBQ6</accession>
<feature type="transmembrane region" description="Helical" evidence="1">
    <location>
        <begin position="22"/>
        <end position="46"/>
    </location>
</feature>
<evidence type="ECO:0000313" key="2">
    <source>
        <dbReference type="EMBL" id="SBS74900.1"/>
    </source>
</evidence>
<proteinExistence type="predicted"/>
<evidence type="ECO:0000256" key="1">
    <source>
        <dbReference type="SAM" id="Phobius"/>
    </source>
</evidence>
<feature type="transmembrane region" description="Helical" evidence="1">
    <location>
        <begin position="100"/>
        <end position="121"/>
    </location>
</feature>
<sequence length="312" mass="31425">MASETTTEDPTRTAPRRDVARWLFLPMGAAAALFGMLPWLATGAGLPLQNLWEGAPGDAPFVLLPFSQYAVSLIAALLIVGALAAGVVGRALRAATAKGATALLLVGVVVVQLVAVAQTAATVHAGLQVGEEATVYVVGLTAGAVFIVLVGVCALLLVVRAPRGGALIGLVIGAIALGPWTSALIVPFGSVSVEPPAALVLTPWIAPVLAGAAIAWAGVDSVGRVIAAVATVIVVWVAPALLTGVSSALGTRVYANSPGDMLDYGVNVFGMALLIPELALRPILATVITAAVGLGIRMLIARRSDSPHPVAS</sequence>
<feature type="transmembrane region" description="Helical" evidence="1">
    <location>
        <begin position="198"/>
        <end position="219"/>
    </location>
</feature>
<dbReference type="EMBL" id="FLQR01000012">
    <property type="protein sequence ID" value="SBS74900.1"/>
    <property type="molecule type" value="Genomic_DNA"/>
</dbReference>
<feature type="transmembrane region" description="Helical" evidence="1">
    <location>
        <begin position="66"/>
        <end position="88"/>
    </location>
</feature>
<organism evidence="2">
    <name type="scientific">uncultured Microbacterium sp</name>
    <dbReference type="NCBI Taxonomy" id="191216"/>
    <lineage>
        <taxon>Bacteria</taxon>
        <taxon>Bacillati</taxon>
        <taxon>Actinomycetota</taxon>
        <taxon>Actinomycetes</taxon>
        <taxon>Micrococcales</taxon>
        <taxon>Microbacteriaceae</taxon>
        <taxon>Microbacterium</taxon>
        <taxon>environmental samples</taxon>
    </lineage>
</organism>
<reference evidence="2" key="1">
    <citation type="submission" date="2016-03" db="EMBL/GenBank/DDBJ databases">
        <authorList>
            <person name="Ploux O."/>
        </authorList>
    </citation>
    <scope>NUCLEOTIDE SEQUENCE</scope>
    <source>
        <strain evidence="2">UC1</strain>
    </source>
</reference>
<feature type="transmembrane region" description="Helical" evidence="1">
    <location>
        <begin position="166"/>
        <end position="186"/>
    </location>
</feature>
<keyword evidence="1" id="KW-0812">Transmembrane</keyword>
<feature type="transmembrane region" description="Helical" evidence="1">
    <location>
        <begin position="133"/>
        <end position="159"/>
    </location>
</feature>
<dbReference type="AlphaFoldDB" id="A0A1Y5PBQ6"/>
<keyword evidence="1" id="KW-0472">Membrane</keyword>
<protein>
    <submittedName>
        <fullName evidence="2">Uncharacterized protein</fullName>
    </submittedName>
</protein>
<gene>
    <name evidence="2" type="ORF">MIPYR_80041</name>
</gene>